<dbReference type="AlphaFoldDB" id="A0A449A9U5"/>
<feature type="transmembrane region" description="Helical" evidence="1">
    <location>
        <begin position="112"/>
        <end position="133"/>
    </location>
</feature>
<accession>A0A449A9U5</accession>
<dbReference type="NCBIfam" id="NF045937">
    <property type="entry name" value="MSC_0624_12TM"/>
    <property type="match status" value="1"/>
</dbReference>
<feature type="transmembrane region" description="Helical" evidence="1">
    <location>
        <begin position="177"/>
        <end position="201"/>
    </location>
</feature>
<feature type="transmembrane region" description="Helical" evidence="1">
    <location>
        <begin position="441"/>
        <end position="470"/>
    </location>
</feature>
<dbReference type="RefSeq" id="WP_129687863.1">
    <property type="nucleotide sequence ID" value="NZ_LR214970.1"/>
</dbReference>
<feature type="transmembrane region" description="Helical" evidence="1">
    <location>
        <begin position="30"/>
        <end position="50"/>
    </location>
</feature>
<keyword evidence="1" id="KW-0812">Transmembrane</keyword>
<name>A0A449A9U5_9BACT</name>
<evidence type="ECO:0000256" key="1">
    <source>
        <dbReference type="SAM" id="Phobius"/>
    </source>
</evidence>
<feature type="transmembrane region" description="Helical" evidence="1">
    <location>
        <begin position="312"/>
        <end position="333"/>
    </location>
</feature>
<feature type="transmembrane region" description="Helical" evidence="1">
    <location>
        <begin position="370"/>
        <end position="391"/>
    </location>
</feature>
<dbReference type="Proteomes" id="UP000290942">
    <property type="component" value="Chromosome"/>
</dbReference>
<keyword evidence="1" id="KW-1133">Transmembrane helix</keyword>
<feature type="transmembrane region" description="Helical" evidence="1">
    <location>
        <begin position="78"/>
        <end position="100"/>
    </location>
</feature>
<keyword evidence="1" id="KW-0472">Membrane</keyword>
<proteinExistence type="predicted"/>
<sequence>MTNIEFENKKIYDDYQTLVNKQKRNWISRVYQIIAAIWIFIAGIVLLLLADKVILLSEKVNIAIFFNFTTERFKEVNFVLMLRIAILSFLFIYPISKIFADLFINKEKVEFYLPWFIWYLLSSITAFVLFMSFRSIDGKQVINLLYAFIPLYVFDLTYAIFAYYIKRKSNPLTMGSVSSLIITQVARALLVSAILACFFIWTKSSIKEAQLFLHYNQFSDWFRSLFKVKKASNLAIIIALFIGSSLLLFFSFWDKIILIANNNLKGEYLKNKLSFTLILLASIAFWILRVFFIKVKQSSYFDEKVHFSPNYLYLLFTIVPILALTLFLVINLVRIFKTKNTLTNSIIFGSLLSLIWISFMILSFNNNDNGINLVVLFITVLASISMMGLYLKNNSTIHKFSLKILNLNILVSIIIMSILGFERLMQAQNNYAFSYLNSDLNLVQIFAVVQSSLTLAILIGAAIKLIFVLYKLHKTRKTKRGVENE</sequence>
<feature type="transmembrane region" description="Helical" evidence="1">
    <location>
        <begin position="345"/>
        <end position="364"/>
    </location>
</feature>
<feature type="transmembrane region" description="Helical" evidence="1">
    <location>
        <begin position="273"/>
        <end position="292"/>
    </location>
</feature>
<feature type="transmembrane region" description="Helical" evidence="1">
    <location>
        <begin position="145"/>
        <end position="165"/>
    </location>
</feature>
<dbReference type="EMBL" id="LR214970">
    <property type="protein sequence ID" value="VEU61045.1"/>
    <property type="molecule type" value="Genomic_DNA"/>
</dbReference>
<protein>
    <submittedName>
        <fullName evidence="2">Uncharacterized protein</fullName>
    </submittedName>
</protein>
<evidence type="ECO:0000313" key="2">
    <source>
        <dbReference type="EMBL" id="VEU61045.1"/>
    </source>
</evidence>
<organism evidence="2 3">
    <name type="scientific">Mycoplasmopsis bovigenitalium</name>
    <dbReference type="NCBI Taxonomy" id="2112"/>
    <lineage>
        <taxon>Bacteria</taxon>
        <taxon>Bacillati</taxon>
        <taxon>Mycoplasmatota</taxon>
        <taxon>Mycoplasmoidales</taxon>
        <taxon>Metamycoplasmataceae</taxon>
        <taxon>Mycoplasmopsis</taxon>
    </lineage>
</organism>
<reference evidence="2 3" key="1">
    <citation type="submission" date="2019-01" db="EMBL/GenBank/DDBJ databases">
        <authorList>
            <consortium name="Pathogen Informatics"/>
        </authorList>
    </citation>
    <scope>NUCLEOTIDE SEQUENCE [LARGE SCALE GENOMIC DNA]</scope>
    <source>
        <strain evidence="2 3">NCTC10122</strain>
    </source>
</reference>
<feature type="transmembrane region" description="Helical" evidence="1">
    <location>
        <begin position="231"/>
        <end position="253"/>
    </location>
</feature>
<gene>
    <name evidence="2" type="ORF">NCTC10122_00633</name>
</gene>
<feature type="transmembrane region" description="Helical" evidence="1">
    <location>
        <begin position="403"/>
        <end position="421"/>
    </location>
</feature>
<evidence type="ECO:0000313" key="3">
    <source>
        <dbReference type="Proteomes" id="UP000290942"/>
    </source>
</evidence>